<reference evidence="1" key="1">
    <citation type="submission" date="2019-11" db="UniProtKB">
        <authorList>
            <consortium name="WormBaseParasite"/>
        </authorList>
    </citation>
    <scope>IDENTIFICATION</scope>
</reference>
<sequence length="55" mass="5926">MLDKVENIRKLLTARLESTMDGVEVDAICAAISACRDADCAIKRGQFQLAAAKNS</sequence>
<organism evidence="1">
    <name type="scientific">Mesocestoides corti</name>
    <name type="common">Flatworm</name>
    <dbReference type="NCBI Taxonomy" id="53468"/>
    <lineage>
        <taxon>Eukaryota</taxon>
        <taxon>Metazoa</taxon>
        <taxon>Spiralia</taxon>
        <taxon>Lophotrochozoa</taxon>
        <taxon>Platyhelminthes</taxon>
        <taxon>Cestoda</taxon>
        <taxon>Eucestoda</taxon>
        <taxon>Cyclophyllidea</taxon>
        <taxon>Mesocestoididae</taxon>
        <taxon>Mesocestoides</taxon>
    </lineage>
</organism>
<name>A0A5K3FVI3_MESCO</name>
<evidence type="ECO:0000313" key="1">
    <source>
        <dbReference type="WBParaSite" id="MCU_011951-RA"/>
    </source>
</evidence>
<proteinExistence type="predicted"/>
<dbReference type="AlphaFoldDB" id="A0A5K3FVI3"/>
<accession>A0A5K3FVI3</accession>
<dbReference type="WBParaSite" id="MCU_011951-RA">
    <property type="protein sequence ID" value="MCU_011951-RA"/>
    <property type="gene ID" value="MCU_011951"/>
</dbReference>
<protein>
    <submittedName>
        <fullName evidence="1">Glutamyl-tRNA reductase</fullName>
    </submittedName>
</protein>